<dbReference type="InterPro" id="IPR001647">
    <property type="entry name" value="HTH_TetR"/>
</dbReference>
<evidence type="ECO:0000313" key="6">
    <source>
        <dbReference type="EMBL" id="MFB9903615.1"/>
    </source>
</evidence>
<evidence type="ECO:0000256" key="4">
    <source>
        <dbReference type="PROSITE-ProRule" id="PRU00335"/>
    </source>
</evidence>
<sequence length="191" mass="20084">MEDLESGVRGRTRRAILAAAAAALAKDRSATLTDIAEAADVGRSTVQRYFAEREELVTAVTLDSLRVLGVATEEADLGRGEPGEAMRRLVTAMLSVAERVLYLYGDAEILESFGGVDVEDEGSAAVRSLIARGQADGTFDASADPAWIETVLWSLVYGACDAISRGRMPRHGAAATVIRTLENGIAGGGKA</sequence>
<keyword evidence="7" id="KW-1185">Reference proteome</keyword>
<protein>
    <submittedName>
        <fullName evidence="6">TetR/AcrR family transcriptional regulator</fullName>
    </submittedName>
</protein>
<feature type="DNA-binding region" description="H-T-H motif" evidence="4">
    <location>
        <begin position="31"/>
        <end position="50"/>
    </location>
</feature>
<evidence type="ECO:0000256" key="2">
    <source>
        <dbReference type="ARBA" id="ARBA00023125"/>
    </source>
</evidence>
<dbReference type="SUPFAM" id="SSF46689">
    <property type="entry name" value="Homeodomain-like"/>
    <property type="match status" value="1"/>
</dbReference>
<evidence type="ECO:0000259" key="5">
    <source>
        <dbReference type="PROSITE" id="PS50977"/>
    </source>
</evidence>
<evidence type="ECO:0000256" key="3">
    <source>
        <dbReference type="ARBA" id="ARBA00023163"/>
    </source>
</evidence>
<dbReference type="PANTHER" id="PTHR30055">
    <property type="entry name" value="HTH-TYPE TRANSCRIPTIONAL REGULATOR RUTR"/>
    <property type="match status" value="1"/>
</dbReference>
<dbReference type="SUPFAM" id="SSF48498">
    <property type="entry name" value="Tetracyclin repressor-like, C-terminal domain"/>
    <property type="match status" value="1"/>
</dbReference>
<dbReference type="InterPro" id="IPR009057">
    <property type="entry name" value="Homeodomain-like_sf"/>
</dbReference>
<proteinExistence type="predicted"/>
<keyword evidence="3" id="KW-0804">Transcription</keyword>
<gene>
    <name evidence="6" type="ORF">ACFFQA_06675</name>
</gene>
<keyword evidence="2 4" id="KW-0238">DNA-binding</keyword>
<feature type="domain" description="HTH tetR-type" evidence="5">
    <location>
        <begin position="10"/>
        <end position="68"/>
    </location>
</feature>
<dbReference type="EMBL" id="JBHLZU010000005">
    <property type="protein sequence ID" value="MFB9903615.1"/>
    <property type="molecule type" value="Genomic_DNA"/>
</dbReference>
<dbReference type="Proteomes" id="UP001589693">
    <property type="component" value="Unassembled WGS sequence"/>
</dbReference>
<dbReference type="Pfam" id="PF00440">
    <property type="entry name" value="TetR_N"/>
    <property type="match status" value="1"/>
</dbReference>
<comment type="caution">
    <text evidence="6">The sequence shown here is derived from an EMBL/GenBank/DDBJ whole genome shotgun (WGS) entry which is preliminary data.</text>
</comment>
<evidence type="ECO:0000256" key="1">
    <source>
        <dbReference type="ARBA" id="ARBA00023015"/>
    </source>
</evidence>
<reference evidence="6 7" key="1">
    <citation type="submission" date="2024-09" db="EMBL/GenBank/DDBJ databases">
        <authorList>
            <person name="Sun Q."/>
            <person name="Mori K."/>
        </authorList>
    </citation>
    <scope>NUCLEOTIDE SEQUENCE [LARGE SCALE GENOMIC DNA]</scope>
    <source>
        <strain evidence="6 7">TBRC 7907</strain>
    </source>
</reference>
<dbReference type="Gene3D" id="1.10.357.10">
    <property type="entry name" value="Tetracycline Repressor, domain 2"/>
    <property type="match status" value="1"/>
</dbReference>
<name>A0ABV5ZT96_9PSEU</name>
<organism evidence="6 7">
    <name type="scientific">Allokutzneria oryzae</name>
    <dbReference type="NCBI Taxonomy" id="1378989"/>
    <lineage>
        <taxon>Bacteria</taxon>
        <taxon>Bacillati</taxon>
        <taxon>Actinomycetota</taxon>
        <taxon>Actinomycetes</taxon>
        <taxon>Pseudonocardiales</taxon>
        <taxon>Pseudonocardiaceae</taxon>
        <taxon>Allokutzneria</taxon>
    </lineage>
</organism>
<keyword evidence="1" id="KW-0805">Transcription regulation</keyword>
<dbReference type="InterPro" id="IPR036271">
    <property type="entry name" value="Tet_transcr_reg_TetR-rel_C_sf"/>
</dbReference>
<dbReference type="PANTHER" id="PTHR30055:SF234">
    <property type="entry name" value="HTH-TYPE TRANSCRIPTIONAL REGULATOR BETI"/>
    <property type="match status" value="1"/>
</dbReference>
<evidence type="ECO:0000313" key="7">
    <source>
        <dbReference type="Proteomes" id="UP001589693"/>
    </source>
</evidence>
<accession>A0ABV5ZT96</accession>
<dbReference type="PROSITE" id="PS50977">
    <property type="entry name" value="HTH_TETR_2"/>
    <property type="match status" value="1"/>
</dbReference>
<dbReference type="InterPro" id="IPR050109">
    <property type="entry name" value="HTH-type_TetR-like_transc_reg"/>
</dbReference>
<dbReference type="RefSeq" id="WP_377850756.1">
    <property type="nucleotide sequence ID" value="NZ_JBHLZU010000005.1"/>
</dbReference>